<dbReference type="PANTHER" id="PTHR22916:SF3">
    <property type="entry name" value="UDP-GLCNAC:BETAGAL BETA-1,3-N-ACETYLGLUCOSAMINYLTRANSFERASE-LIKE PROTEIN 1"/>
    <property type="match status" value="1"/>
</dbReference>
<evidence type="ECO:0000313" key="3">
    <source>
        <dbReference type="Proteomes" id="UP000179284"/>
    </source>
</evidence>
<dbReference type="GO" id="GO:0016758">
    <property type="term" value="F:hexosyltransferase activity"/>
    <property type="evidence" value="ECO:0007669"/>
    <property type="project" value="UniProtKB-ARBA"/>
</dbReference>
<keyword evidence="3" id="KW-1185">Reference proteome</keyword>
<dbReference type="Gene3D" id="3.90.550.10">
    <property type="entry name" value="Spore Coat Polysaccharide Biosynthesis Protein SpsA, Chain A"/>
    <property type="match status" value="1"/>
</dbReference>
<dbReference type="SUPFAM" id="SSF53448">
    <property type="entry name" value="Nucleotide-diphospho-sugar transferases"/>
    <property type="match status" value="1"/>
</dbReference>
<dbReference type="AlphaFoldDB" id="A0A1D9P3Z1"/>
<dbReference type="InterPro" id="IPR029044">
    <property type="entry name" value="Nucleotide-diphossugar_trans"/>
</dbReference>
<dbReference type="EMBL" id="CP017831">
    <property type="protein sequence ID" value="AOZ97337.1"/>
    <property type="molecule type" value="Genomic_DNA"/>
</dbReference>
<accession>A0A1D9P3Z1</accession>
<dbReference type="RefSeq" id="WP_071176949.1">
    <property type="nucleotide sequence ID" value="NZ_CP017831.1"/>
</dbReference>
<dbReference type="InterPro" id="IPR001173">
    <property type="entry name" value="Glyco_trans_2-like"/>
</dbReference>
<keyword evidence="2" id="KW-0808">Transferase</keyword>
<reference evidence="3" key="1">
    <citation type="submission" date="2016-10" db="EMBL/GenBank/DDBJ databases">
        <title>The complete genome sequence of the rumen bacterium Butyrivibrio hungatei MB2003.</title>
        <authorList>
            <person name="Palevich N."/>
            <person name="Kelly W.J."/>
            <person name="Leahy S.C."/>
            <person name="Altermann E."/>
            <person name="Rakonjac J."/>
            <person name="Attwood G.T."/>
        </authorList>
    </citation>
    <scope>NUCLEOTIDE SEQUENCE [LARGE SCALE GENOMIC DNA]</scope>
    <source>
        <strain evidence="3">MB2003</strain>
    </source>
</reference>
<feature type="domain" description="Glycosyltransferase 2-like" evidence="1">
    <location>
        <begin position="5"/>
        <end position="135"/>
    </location>
</feature>
<dbReference type="Proteomes" id="UP000179284">
    <property type="component" value="Chromosome I"/>
</dbReference>
<evidence type="ECO:0000313" key="2">
    <source>
        <dbReference type="EMBL" id="AOZ97337.1"/>
    </source>
</evidence>
<organism evidence="2 3">
    <name type="scientific">Butyrivibrio hungatei</name>
    <dbReference type="NCBI Taxonomy" id="185008"/>
    <lineage>
        <taxon>Bacteria</taxon>
        <taxon>Bacillati</taxon>
        <taxon>Bacillota</taxon>
        <taxon>Clostridia</taxon>
        <taxon>Lachnospirales</taxon>
        <taxon>Lachnospiraceae</taxon>
        <taxon>Butyrivibrio</taxon>
    </lineage>
</organism>
<gene>
    <name evidence="2" type="ORF">bhn_I2304</name>
</gene>
<protein>
    <submittedName>
        <fullName evidence="2">Glycosyl transferase GT2 family</fullName>
    </submittedName>
</protein>
<dbReference type="PANTHER" id="PTHR22916">
    <property type="entry name" value="GLYCOSYLTRANSFERASE"/>
    <property type="match status" value="1"/>
</dbReference>
<name>A0A1D9P3Z1_9FIRM</name>
<evidence type="ECO:0000259" key="1">
    <source>
        <dbReference type="Pfam" id="PF00535"/>
    </source>
</evidence>
<dbReference type="OrthoDB" id="1640114at2"/>
<proteinExistence type="predicted"/>
<dbReference type="KEGG" id="bhu:bhn_I2304"/>
<dbReference type="CDD" id="cd00761">
    <property type="entry name" value="Glyco_tranf_GTA_type"/>
    <property type="match status" value="1"/>
</dbReference>
<sequence length="335" mass="38221">MKKVSIVVPAYNSEKTITRCLSSLVNQTLQDIEIIVVNDASTDNTWEIMKSCEEQFPDKVVIIDGGVNRGSGGARNQGFDFATGEYIGLVDSDDYVASNMFELLYNKAKEGDYDIVDTGFYSERQDKATLYTGDNVTGDLDDQKRRTLITCGGYLVTKIFKRELWNNPVIRMREKVRCLEDTEILLYMILRARNIGNVKEVLYNYCDSADSATKTMDLDTYYASIYGAIGATYEKCHELENYEGVKDAMEYAMANMYSFGINRCLYEKIARYGADIKNVKRYFEGADPNTEKLLRDLAVLRKNAITIPYDDNIEIQNRISQLDIAIMKECDRLFL</sequence>
<dbReference type="Pfam" id="PF00535">
    <property type="entry name" value="Glycos_transf_2"/>
    <property type="match status" value="1"/>
</dbReference>